<evidence type="ECO:0000313" key="2">
    <source>
        <dbReference type="Proteomes" id="UP000436006"/>
    </source>
</evidence>
<accession>A0A7K1S777</accession>
<dbReference type="EMBL" id="WPIN01000002">
    <property type="protein sequence ID" value="MVM29458.1"/>
    <property type="molecule type" value="Genomic_DNA"/>
</dbReference>
<dbReference type="RefSeq" id="WP_157583718.1">
    <property type="nucleotide sequence ID" value="NZ_WPIN01000002.1"/>
</dbReference>
<dbReference type="AlphaFoldDB" id="A0A7K1S777"/>
<dbReference type="Proteomes" id="UP000436006">
    <property type="component" value="Unassembled WGS sequence"/>
</dbReference>
<proteinExistence type="predicted"/>
<organism evidence="1 2">
    <name type="scientific">Spirosoma arboris</name>
    <dbReference type="NCBI Taxonomy" id="2682092"/>
    <lineage>
        <taxon>Bacteria</taxon>
        <taxon>Pseudomonadati</taxon>
        <taxon>Bacteroidota</taxon>
        <taxon>Cytophagia</taxon>
        <taxon>Cytophagales</taxon>
        <taxon>Cytophagaceae</taxon>
        <taxon>Spirosoma</taxon>
    </lineage>
</organism>
<gene>
    <name evidence="1" type="ORF">GO755_05400</name>
</gene>
<evidence type="ECO:0000313" key="1">
    <source>
        <dbReference type="EMBL" id="MVM29458.1"/>
    </source>
</evidence>
<comment type="caution">
    <text evidence="1">The sequence shown here is derived from an EMBL/GenBank/DDBJ whole genome shotgun (WGS) entry which is preliminary data.</text>
</comment>
<name>A0A7K1S777_9BACT</name>
<sequence>MELDDLVKNVKDFFVAHAPGGNDSKTFLSFEPLGHMISPEDFTFAGNFDPTIAANEVTVLSNFVPQIDDVLNPDLLQSAIDTYASMVDSMQFCDTHIIGDKTPYLSQFGAMKSDAQQKKPTYDPVKLTGNTIIASPSTWYDPTSNVWAPKTFTQTSTTPGAAHPIPQAAFNTMKLQWKINPIALKLAVNPKVTKMFDNNNLVNKINETTLKTTLKQPVKSLAKSSIASTMAATLTATMNPQPKLATVKVNKVPTVNKELMRTIDLSVPLLQRNDFVRQVGLPVNNQSQPVISSSGFELSFSYCMVTLQRPWMLPQVFNLSNLWYSLAAKAGFYSTGEMSNNNGVMRALPKAMIVIKDLKIKASKWSEEDKRIAQSAFGFGSFNLSSSSFDATTNSLTAPGIQILGWICEVLPRLPFNDDPNWV</sequence>
<reference evidence="1 2" key="1">
    <citation type="submission" date="2019-12" db="EMBL/GenBank/DDBJ databases">
        <title>Spirosoma sp. HMF4905 genome sequencing and assembly.</title>
        <authorList>
            <person name="Kang H."/>
            <person name="Cha I."/>
            <person name="Kim H."/>
            <person name="Joh K."/>
        </authorList>
    </citation>
    <scope>NUCLEOTIDE SEQUENCE [LARGE SCALE GENOMIC DNA]</scope>
    <source>
        <strain evidence="1 2">HMF4905</strain>
    </source>
</reference>
<keyword evidence="2" id="KW-1185">Reference proteome</keyword>
<protein>
    <submittedName>
        <fullName evidence="1">Uncharacterized protein</fullName>
    </submittedName>
</protein>